<evidence type="ECO:0000256" key="1">
    <source>
        <dbReference type="SAM" id="Phobius"/>
    </source>
</evidence>
<feature type="chain" id="PRO_5035457108" description="Transmembrane protein" evidence="2">
    <location>
        <begin position="26"/>
        <end position="250"/>
    </location>
</feature>
<feature type="signal peptide" evidence="2">
    <location>
        <begin position="1"/>
        <end position="25"/>
    </location>
</feature>
<feature type="transmembrane region" description="Helical" evidence="1">
    <location>
        <begin position="216"/>
        <end position="235"/>
    </location>
</feature>
<gene>
    <name evidence="3" type="ORF">Poli38472_012924</name>
</gene>
<name>A0A8K1CL59_PYTOL</name>
<comment type="caution">
    <text evidence="3">The sequence shown here is derived from an EMBL/GenBank/DDBJ whole genome shotgun (WGS) entry which is preliminary data.</text>
</comment>
<feature type="transmembrane region" description="Helical" evidence="1">
    <location>
        <begin position="68"/>
        <end position="88"/>
    </location>
</feature>
<feature type="transmembrane region" description="Helical" evidence="1">
    <location>
        <begin position="141"/>
        <end position="161"/>
    </location>
</feature>
<proteinExistence type="predicted"/>
<accession>A0A8K1CL59</accession>
<keyword evidence="4" id="KW-1185">Reference proteome</keyword>
<keyword evidence="1" id="KW-1133">Transmembrane helix</keyword>
<evidence type="ECO:0000313" key="3">
    <source>
        <dbReference type="EMBL" id="TMW64302.1"/>
    </source>
</evidence>
<dbReference type="AlphaFoldDB" id="A0A8K1CL59"/>
<keyword evidence="2" id="KW-0732">Signal</keyword>
<sequence>MNTILFILSVLAMPLCWYFVFQTEAHLVATLPAECNQVLDSVFFYEPERVYTHLSCMDQVGRELYRDFYKFDFAFLIMYGVFHYGMLTRLWPEATKFMRVFSLLTSVFDLLENTCTLLVLTKLPEKDETLALGMALFGRTKWFFAALTGVLMTLGLLRLVLTRLWPEAINFVRVFSLLTSVFDLMENTSTLVTQSKFPEKSDTLALFMSTFCQIKWFLAFVTGGVILLGLIRLAFKKLVSSKQIGAKKTN</sequence>
<evidence type="ECO:0008006" key="5">
    <source>
        <dbReference type="Google" id="ProtNLM"/>
    </source>
</evidence>
<dbReference type="EMBL" id="SPLM01000040">
    <property type="protein sequence ID" value="TMW64302.1"/>
    <property type="molecule type" value="Genomic_DNA"/>
</dbReference>
<keyword evidence="1" id="KW-0812">Transmembrane</keyword>
<evidence type="ECO:0000313" key="4">
    <source>
        <dbReference type="Proteomes" id="UP000794436"/>
    </source>
</evidence>
<reference evidence="3" key="1">
    <citation type="submission" date="2019-03" db="EMBL/GenBank/DDBJ databases">
        <title>Long read genome sequence of the mycoparasitic Pythium oligandrum ATCC 38472 isolated from sugarbeet rhizosphere.</title>
        <authorList>
            <person name="Gaulin E."/>
        </authorList>
    </citation>
    <scope>NUCLEOTIDE SEQUENCE</scope>
    <source>
        <strain evidence="3">ATCC 38472_TT</strain>
    </source>
</reference>
<evidence type="ECO:0000256" key="2">
    <source>
        <dbReference type="SAM" id="SignalP"/>
    </source>
</evidence>
<dbReference type="Proteomes" id="UP000794436">
    <property type="component" value="Unassembled WGS sequence"/>
</dbReference>
<keyword evidence="1" id="KW-0472">Membrane</keyword>
<protein>
    <recommendedName>
        <fullName evidence="5">Transmembrane protein</fullName>
    </recommendedName>
</protein>
<organism evidence="3 4">
    <name type="scientific">Pythium oligandrum</name>
    <name type="common">Mycoparasitic fungus</name>
    <dbReference type="NCBI Taxonomy" id="41045"/>
    <lineage>
        <taxon>Eukaryota</taxon>
        <taxon>Sar</taxon>
        <taxon>Stramenopiles</taxon>
        <taxon>Oomycota</taxon>
        <taxon>Peronosporomycetes</taxon>
        <taxon>Pythiales</taxon>
        <taxon>Pythiaceae</taxon>
        <taxon>Pythium</taxon>
    </lineage>
</organism>